<comment type="caution">
    <text evidence="2">The sequence shown here is derived from an EMBL/GenBank/DDBJ whole genome shotgun (WGS) entry which is preliminary data.</text>
</comment>
<proteinExistence type="predicted"/>
<name>A0ABW4JEI0_9BACL</name>
<accession>A0ABW4JEI0</accession>
<evidence type="ECO:0008006" key="4">
    <source>
        <dbReference type="Google" id="ProtNLM"/>
    </source>
</evidence>
<dbReference type="RefSeq" id="WP_377942557.1">
    <property type="nucleotide sequence ID" value="NZ_JBHUCX010000020.1"/>
</dbReference>
<dbReference type="EMBL" id="JBHUCX010000020">
    <property type="protein sequence ID" value="MFD1674702.1"/>
    <property type="molecule type" value="Genomic_DNA"/>
</dbReference>
<protein>
    <recommendedName>
        <fullName evidence="4">Flagellar FliJ protein</fullName>
    </recommendedName>
</protein>
<sequence>MSEFAGFSSRYHKIKQNLKDVEAAQYTRLLQQQDELDAEWQQLDEAKRAAREAQVGSTDLQLWQAQEFFQRRIEEKLIQLQQARQEMGKALEAQQLKLRTAFIEEKKWSHVAADAREAILQARAQRTQVEADDEALKRYRKVDA</sequence>
<keyword evidence="1" id="KW-0175">Coiled coil</keyword>
<evidence type="ECO:0000313" key="2">
    <source>
        <dbReference type="EMBL" id="MFD1674702.1"/>
    </source>
</evidence>
<evidence type="ECO:0000313" key="3">
    <source>
        <dbReference type="Proteomes" id="UP001597079"/>
    </source>
</evidence>
<reference evidence="3" key="1">
    <citation type="journal article" date="2019" name="Int. J. Syst. Evol. Microbiol.">
        <title>The Global Catalogue of Microorganisms (GCM) 10K type strain sequencing project: providing services to taxonomists for standard genome sequencing and annotation.</title>
        <authorList>
            <consortium name="The Broad Institute Genomics Platform"/>
            <consortium name="The Broad Institute Genome Sequencing Center for Infectious Disease"/>
            <person name="Wu L."/>
            <person name="Ma J."/>
        </authorList>
    </citation>
    <scope>NUCLEOTIDE SEQUENCE [LARGE SCALE GENOMIC DNA]</scope>
    <source>
        <strain evidence="3">CGMCC 1.12286</strain>
    </source>
</reference>
<evidence type="ECO:0000256" key="1">
    <source>
        <dbReference type="SAM" id="Coils"/>
    </source>
</evidence>
<dbReference type="Proteomes" id="UP001597079">
    <property type="component" value="Unassembled WGS sequence"/>
</dbReference>
<organism evidence="2 3">
    <name type="scientific">Alicyclobacillus fodiniaquatilis</name>
    <dbReference type="NCBI Taxonomy" id="1661150"/>
    <lineage>
        <taxon>Bacteria</taxon>
        <taxon>Bacillati</taxon>
        <taxon>Bacillota</taxon>
        <taxon>Bacilli</taxon>
        <taxon>Bacillales</taxon>
        <taxon>Alicyclobacillaceae</taxon>
        <taxon>Alicyclobacillus</taxon>
    </lineage>
</organism>
<feature type="coiled-coil region" evidence="1">
    <location>
        <begin position="66"/>
        <end position="132"/>
    </location>
</feature>
<gene>
    <name evidence="2" type="ORF">ACFSB2_08310</name>
</gene>
<keyword evidence="3" id="KW-1185">Reference proteome</keyword>